<proteinExistence type="predicted"/>
<feature type="transmembrane region" description="Helical" evidence="2">
    <location>
        <begin position="68"/>
        <end position="87"/>
    </location>
</feature>
<sequence length="103" mass="11247">MSSKKQSAEPEELRADIERTREDLGDTVSALAGKADVKARTKEAVADAKDRVGERAGEVTDTVRRRPVPVAAAAGGALAAVGAVLVVRRRRARAKQRWWRRSR</sequence>
<dbReference type="InterPro" id="IPR022062">
    <property type="entry name" value="DUF3618"/>
</dbReference>
<keyword evidence="2" id="KW-1133">Transmembrane helix</keyword>
<feature type="region of interest" description="Disordered" evidence="1">
    <location>
        <begin position="1"/>
        <end position="21"/>
    </location>
</feature>
<evidence type="ECO:0008006" key="5">
    <source>
        <dbReference type="Google" id="ProtNLM"/>
    </source>
</evidence>
<feature type="region of interest" description="Disordered" evidence="1">
    <location>
        <begin position="36"/>
        <end position="60"/>
    </location>
</feature>
<evidence type="ECO:0000313" key="3">
    <source>
        <dbReference type="EMBL" id="GFJ84249.1"/>
    </source>
</evidence>
<accession>A0A6V8KPU8</accession>
<gene>
    <name evidence="3" type="ORF">Phou_084290</name>
</gene>
<dbReference type="Proteomes" id="UP000482800">
    <property type="component" value="Unassembled WGS sequence"/>
</dbReference>
<organism evidence="3 4">
    <name type="scientific">Phytohabitans houttuyneae</name>
    <dbReference type="NCBI Taxonomy" id="1076126"/>
    <lineage>
        <taxon>Bacteria</taxon>
        <taxon>Bacillati</taxon>
        <taxon>Actinomycetota</taxon>
        <taxon>Actinomycetes</taxon>
        <taxon>Micromonosporales</taxon>
        <taxon>Micromonosporaceae</taxon>
    </lineage>
</organism>
<protein>
    <recommendedName>
        <fullName evidence="5">DUF3618 domain-containing protein</fullName>
    </recommendedName>
</protein>
<dbReference type="AlphaFoldDB" id="A0A6V8KPU8"/>
<keyword evidence="2" id="KW-0812">Transmembrane</keyword>
<keyword evidence="4" id="KW-1185">Reference proteome</keyword>
<evidence type="ECO:0000256" key="1">
    <source>
        <dbReference type="SAM" id="MobiDB-lite"/>
    </source>
</evidence>
<keyword evidence="2" id="KW-0472">Membrane</keyword>
<dbReference type="RefSeq" id="WP_173067813.1">
    <property type="nucleotide sequence ID" value="NZ_BAABGO010000013.1"/>
</dbReference>
<dbReference type="EMBL" id="BLPF01000003">
    <property type="protein sequence ID" value="GFJ84249.1"/>
    <property type="molecule type" value="Genomic_DNA"/>
</dbReference>
<reference evidence="3 4" key="1">
    <citation type="submission" date="2020-03" db="EMBL/GenBank/DDBJ databases">
        <title>Whole genome shotgun sequence of Phytohabitans houttuyneae NBRC 108639.</title>
        <authorList>
            <person name="Komaki H."/>
            <person name="Tamura T."/>
        </authorList>
    </citation>
    <scope>NUCLEOTIDE SEQUENCE [LARGE SCALE GENOMIC DNA]</scope>
    <source>
        <strain evidence="3 4">NBRC 108639</strain>
    </source>
</reference>
<name>A0A6V8KPU8_9ACTN</name>
<dbReference type="Pfam" id="PF12277">
    <property type="entry name" value="DUF3618"/>
    <property type="match status" value="1"/>
</dbReference>
<evidence type="ECO:0000256" key="2">
    <source>
        <dbReference type="SAM" id="Phobius"/>
    </source>
</evidence>
<comment type="caution">
    <text evidence="3">The sequence shown here is derived from an EMBL/GenBank/DDBJ whole genome shotgun (WGS) entry which is preliminary data.</text>
</comment>
<evidence type="ECO:0000313" key="4">
    <source>
        <dbReference type="Proteomes" id="UP000482800"/>
    </source>
</evidence>
<reference evidence="3 4" key="2">
    <citation type="submission" date="2020-03" db="EMBL/GenBank/DDBJ databases">
        <authorList>
            <person name="Ichikawa N."/>
            <person name="Kimura A."/>
            <person name="Kitahashi Y."/>
            <person name="Uohara A."/>
        </authorList>
    </citation>
    <scope>NUCLEOTIDE SEQUENCE [LARGE SCALE GENOMIC DNA]</scope>
    <source>
        <strain evidence="3 4">NBRC 108639</strain>
    </source>
</reference>